<dbReference type="EMBL" id="JAMQGO010000008">
    <property type="protein sequence ID" value="MCM2562959.1"/>
    <property type="molecule type" value="Genomic_DNA"/>
</dbReference>
<reference evidence="1" key="1">
    <citation type="submission" date="2022-06" db="EMBL/GenBank/DDBJ databases">
        <title>Lutimaribacter sp. EGI FJ00013, a novel bacterium isolated from a salt lake sediment enrichment.</title>
        <authorList>
            <person name="Gao L."/>
            <person name="Fang B.-Z."/>
            <person name="Li W.-J."/>
        </authorList>
    </citation>
    <scope>NUCLEOTIDE SEQUENCE</scope>
    <source>
        <strain evidence="1">EGI FJ00013</strain>
    </source>
</reference>
<organism evidence="1 2">
    <name type="scientific">Lutimaribacter degradans</name>
    <dbReference type="NCBI Taxonomy" id="2945989"/>
    <lineage>
        <taxon>Bacteria</taxon>
        <taxon>Pseudomonadati</taxon>
        <taxon>Pseudomonadota</taxon>
        <taxon>Alphaproteobacteria</taxon>
        <taxon>Rhodobacterales</taxon>
        <taxon>Roseobacteraceae</taxon>
        <taxon>Lutimaribacter</taxon>
    </lineage>
</organism>
<protein>
    <submittedName>
        <fullName evidence="1">TRAP transporter substrate-binding protein DctP</fullName>
    </submittedName>
</protein>
<accession>A0ACC5ZZJ7</accession>
<proteinExistence type="predicted"/>
<sequence>MMKLAAFATGTLVAASLSTPVQATETILFNCFFPPRHHVCSEFLPEMGRRIDAATEGRVALRVPPSSLAAPPNQYEAVRNGVVDGAVQFNGFLGEQVPAIQFALLPFVGQAGAEQSSVAIWETYQAHFGPGFGDAVLLSVFAYNGGDFYSVTDAPIDSVQDIARRKIWAVPGATANTIAATGASVVSGPAVQMLEIVSRGVVDGHVGVPQSEIAQFKLTDYTRSVTLFPEKIFQASFSFFVSKDKWARISEPDRAAILAALGGDFARWMGAFQDRVFHQAHEELKAAGVAFVAGDPAMLDELRTLGRAQVEAWIARMGDEGVDGAQVLADYAAAVDAARPTNGD</sequence>
<evidence type="ECO:0000313" key="1">
    <source>
        <dbReference type="EMBL" id="MCM2562959.1"/>
    </source>
</evidence>
<keyword evidence="2" id="KW-1185">Reference proteome</keyword>
<name>A0ACC5ZZJ7_9RHOB</name>
<dbReference type="Proteomes" id="UP001203036">
    <property type="component" value="Unassembled WGS sequence"/>
</dbReference>
<gene>
    <name evidence="1" type="primary">dctP</name>
    <name evidence="1" type="ORF">M8744_12465</name>
</gene>
<evidence type="ECO:0000313" key="2">
    <source>
        <dbReference type="Proteomes" id="UP001203036"/>
    </source>
</evidence>
<comment type="caution">
    <text evidence="1">The sequence shown here is derived from an EMBL/GenBank/DDBJ whole genome shotgun (WGS) entry which is preliminary data.</text>
</comment>